<sequence length="67" mass="7843">MHEVRVIHAKLELVSRSYSKGEYRLAVDFLGRVVDLCFKGDFELYDQINACLDGMIEAAEHYRIMNY</sequence>
<proteinExistence type="predicted"/>
<protein>
    <submittedName>
        <fullName evidence="1">Uncharacterized protein</fullName>
    </submittedName>
</protein>
<dbReference type="EMBL" id="PIUK01000235">
    <property type="protein sequence ID" value="MBY6277743.1"/>
    <property type="molecule type" value="Genomic_DNA"/>
</dbReference>
<dbReference type="AlphaFoldDB" id="A0A953IB04"/>
<evidence type="ECO:0000313" key="2">
    <source>
        <dbReference type="Proteomes" id="UP000732377"/>
    </source>
</evidence>
<name>A0A953IB04_SYMTR</name>
<organism evidence="1 2">
    <name type="scientific">Symbiobacterium thermophilum</name>
    <dbReference type="NCBI Taxonomy" id="2734"/>
    <lineage>
        <taxon>Bacteria</taxon>
        <taxon>Bacillati</taxon>
        <taxon>Bacillota</taxon>
        <taxon>Clostridia</taxon>
        <taxon>Eubacteriales</taxon>
        <taxon>Symbiobacteriaceae</taxon>
        <taxon>Symbiobacterium</taxon>
    </lineage>
</organism>
<dbReference type="Proteomes" id="UP000732377">
    <property type="component" value="Unassembled WGS sequence"/>
</dbReference>
<comment type="caution">
    <text evidence="1">The sequence shown here is derived from an EMBL/GenBank/DDBJ whole genome shotgun (WGS) entry which is preliminary data.</text>
</comment>
<evidence type="ECO:0000313" key="1">
    <source>
        <dbReference type="EMBL" id="MBY6277743.1"/>
    </source>
</evidence>
<gene>
    <name evidence="1" type="ORF">CWE10_16360</name>
</gene>
<accession>A0A953IB04</accession>
<reference evidence="1" key="1">
    <citation type="submission" date="2017-11" db="EMBL/GenBank/DDBJ databases">
        <title>Three new genomes from thermophilic consortium.</title>
        <authorList>
            <person name="Quaggio R."/>
            <person name="Amgarten D."/>
            <person name="Setubal J.C."/>
        </authorList>
    </citation>
    <scope>NUCLEOTIDE SEQUENCE</scope>
    <source>
        <strain evidence="1">ZCTH01-B2</strain>
    </source>
</reference>